<comment type="caution">
    <text evidence="3">The sequence shown here is derived from an EMBL/GenBank/DDBJ whole genome shotgun (WGS) entry which is preliminary data.</text>
</comment>
<dbReference type="Gene3D" id="3.40.50.20">
    <property type="match status" value="1"/>
</dbReference>
<accession>M0NDY4</accession>
<dbReference type="AlphaFoldDB" id="M0NDY4"/>
<keyword evidence="4" id="KW-1185">Reference proteome</keyword>
<reference evidence="3 4" key="1">
    <citation type="journal article" date="2014" name="PLoS Genet.">
        <title>Phylogenetically driven sequencing of extremely halophilic archaea reveals strategies for static and dynamic osmo-response.</title>
        <authorList>
            <person name="Becker E.A."/>
            <person name="Seitzer P.M."/>
            <person name="Tritt A."/>
            <person name="Larsen D."/>
            <person name="Krusor M."/>
            <person name="Yao A.I."/>
            <person name="Wu D."/>
            <person name="Madern D."/>
            <person name="Eisen J.A."/>
            <person name="Darling A.E."/>
            <person name="Facciotti M.T."/>
        </authorList>
    </citation>
    <scope>NUCLEOTIDE SEQUENCE [LARGE SCALE GENOMIC DNA]</scope>
    <source>
        <strain evidence="3 4">JCM 13552</strain>
    </source>
</reference>
<dbReference type="Pfam" id="PF15632">
    <property type="entry name" value="ATPgrasp_Ter"/>
    <property type="match status" value="1"/>
</dbReference>
<dbReference type="SUPFAM" id="SSF56059">
    <property type="entry name" value="Glutathione synthetase ATP-binding domain-like"/>
    <property type="match status" value="1"/>
</dbReference>
<dbReference type="PATRIC" id="fig|1227457.3.peg.648"/>
<evidence type="ECO:0000313" key="3">
    <source>
        <dbReference type="EMBL" id="EMA56192.1"/>
    </source>
</evidence>
<evidence type="ECO:0000313" key="4">
    <source>
        <dbReference type="Proteomes" id="UP000011680"/>
    </source>
</evidence>
<evidence type="ECO:0000259" key="2">
    <source>
        <dbReference type="PROSITE" id="PS50975"/>
    </source>
</evidence>
<dbReference type="InterPro" id="IPR011761">
    <property type="entry name" value="ATP-grasp"/>
</dbReference>
<dbReference type="Gene3D" id="3.30.470.20">
    <property type="entry name" value="ATP-grasp fold, B domain"/>
    <property type="match status" value="1"/>
</dbReference>
<dbReference type="STRING" id="1227457.C451_03629"/>
<dbReference type="Proteomes" id="UP000011680">
    <property type="component" value="Unassembled WGS sequence"/>
</dbReference>
<keyword evidence="1" id="KW-0547">Nucleotide-binding</keyword>
<protein>
    <submittedName>
        <fullName evidence="3">ATP-grasp protein-like protein</fullName>
    </submittedName>
</protein>
<name>M0NDY4_9EURY</name>
<dbReference type="GO" id="GO:0046872">
    <property type="term" value="F:metal ion binding"/>
    <property type="evidence" value="ECO:0007669"/>
    <property type="project" value="InterPro"/>
</dbReference>
<keyword evidence="1" id="KW-0067">ATP-binding</keyword>
<dbReference type="EMBL" id="AOMF01000088">
    <property type="protein sequence ID" value="EMA56192.1"/>
    <property type="molecule type" value="Genomic_DNA"/>
</dbReference>
<dbReference type="PROSITE" id="PS50975">
    <property type="entry name" value="ATP_GRASP"/>
    <property type="match status" value="1"/>
</dbReference>
<evidence type="ECO:0000256" key="1">
    <source>
        <dbReference type="PROSITE-ProRule" id="PRU00409"/>
    </source>
</evidence>
<dbReference type="eggNOG" id="arCOG06897">
    <property type="taxonomic scope" value="Archaea"/>
</dbReference>
<proteinExistence type="predicted"/>
<sequence>MVVIPATISIKSLACVRSLGRHGVRTIVASEFETPPAAHSRYCDELVAIPSPHEDLLAYKDALVSLAARPDVWTIVPTREEVAYLLSKHRAEFAEHVAVGWPTFESLRTVHDGYRLAEHAADVGVPVPETRLLTEISDWNPDYIVKQRYSILTPDYADFLGPRECKWNGVEPIYLESGVEPDIDAIVGTMLGEVPVVQEVVRGTEYSFRALYDHGTPVATSLRRQVRGKTYAGGASVFRELTRDPALEELARRLLDSLDWHGVATVQFIKNEETDETTLVEINPRIWSSISLDIRAGADFPYHYWLMTRGESTYIDSTHRTDVATHLLFGELQYLRSVLRDDFPNVDRPTFRQAIADVGLSVWHHPHFDFLCLDDPIPFVRTVIDTFFEQISEPTATGAQDWSWTSVRDIVDVVVRRSWGQNEP</sequence>
<dbReference type="GO" id="GO:0005524">
    <property type="term" value="F:ATP binding"/>
    <property type="evidence" value="ECO:0007669"/>
    <property type="project" value="UniProtKB-UniRule"/>
</dbReference>
<gene>
    <name evidence="3" type="ORF">C451_03629</name>
</gene>
<organism evidence="3 4">
    <name type="scientific">Halococcus thailandensis JCM 13552</name>
    <dbReference type="NCBI Taxonomy" id="1227457"/>
    <lineage>
        <taxon>Archaea</taxon>
        <taxon>Methanobacteriati</taxon>
        <taxon>Methanobacteriota</taxon>
        <taxon>Stenosarchaea group</taxon>
        <taxon>Halobacteria</taxon>
        <taxon>Halobacteriales</taxon>
        <taxon>Halococcaceae</taxon>
        <taxon>Halococcus</taxon>
    </lineage>
</organism>
<feature type="domain" description="ATP-grasp" evidence="2">
    <location>
        <begin position="117"/>
        <end position="309"/>
    </location>
</feature>